<dbReference type="EMBL" id="JASPKY010000345">
    <property type="protein sequence ID" value="KAK9707645.1"/>
    <property type="molecule type" value="Genomic_DNA"/>
</dbReference>
<evidence type="ECO:0000313" key="3">
    <source>
        <dbReference type="Proteomes" id="UP001458880"/>
    </source>
</evidence>
<proteinExistence type="predicted"/>
<evidence type="ECO:0000313" key="2">
    <source>
        <dbReference type="EMBL" id="KAK9707645.1"/>
    </source>
</evidence>
<organism evidence="2 3">
    <name type="scientific">Popillia japonica</name>
    <name type="common">Japanese beetle</name>
    <dbReference type="NCBI Taxonomy" id="7064"/>
    <lineage>
        <taxon>Eukaryota</taxon>
        <taxon>Metazoa</taxon>
        <taxon>Ecdysozoa</taxon>
        <taxon>Arthropoda</taxon>
        <taxon>Hexapoda</taxon>
        <taxon>Insecta</taxon>
        <taxon>Pterygota</taxon>
        <taxon>Neoptera</taxon>
        <taxon>Endopterygota</taxon>
        <taxon>Coleoptera</taxon>
        <taxon>Polyphaga</taxon>
        <taxon>Scarabaeiformia</taxon>
        <taxon>Scarabaeidae</taxon>
        <taxon>Rutelinae</taxon>
        <taxon>Popillia</taxon>
    </lineage>
</organism>
<name>A0AAW1JSM8_POPJA</name>
<reference evidence="2 3" key="1">
    <citation type="journal article" date="2024" name="BMC Genomics">
        <title>De novo assembly and annotation of Popillia japonica's genome with initial clues to its potential as an invasive pest.</title>
        <authorList>
            <person name="Cucini C."/>
            <person name="Boschi S."/>
            <person name="Funari R."/>
            <person name="Cardaioli E."/>
            <person name="Iannotti N."/>
            <person name="Marturano G."/>
            <person name="Paoli F."/>
            <person name="Bruttini M."/>
            <person name="Carapelli A."/>
            <person name="Frati F."/>
            <person name="Nardi F."/>
        </authorList>
    </citation>
    <scope>NUCLEOTIDE SEQUENCE [LARGE SCALE GENOMIC DNA]</scope>
    <source>
        <strain evidence="2">DMR45628</strain>
    </source>
</reference>
<dbReference type="AlphaFoldDB" id="A0AAW1JSM8"/>
<dbReference type="Proteomes" id="UP001458880">
    <property type="component" value="Unassembled WGS sequence"/>
</dbReference>
<accession>A0AAW1JSM8</accession>
<evidence type="ECO:0000256" key="1">
    <source>
        <dbReference type="SAM" id="MobiDB-lite"/>
    </source>
</evidence>
<feature type="region of interest" description="Disordered" evidence="1">
    <location>
        <begin position="1"/>
        <end position="23"/>
    </location>
</feature>
<comment type="caution">
    <text evidence="2">The sequence shown here is derived from an EMBL/GenBank/DDBJ whole genome shotgun (WGS) entry which is preliminary data.</text>
</comment>
<gene>
    <name evidence="2" type="ORF">QE152_g27732</name>
</gene>
<protein>
    <submittedName>
        <fullName evidence="2">Uncharacterized protein</fullName>
    </submittedName>
</protein>
<keyword evidence="3" id="KW-1185">Reference proteome</keyword>
<sequence length="114" mass="13080">MHTSKEGPMNRRKKELHDNQTISKEEGILEEAKLSRRNNLWKLGTWSVKSLAGKEEELVEKLEKIDAHVVGLTETKKEEKGEIVIKGDHLLIYSRVNEEKWGSEGEDASLRKSI</sequence>